<evidence type="ECO:0000256" key="1">
    <source>
        <dbReference type="SAM" id="MobiDB-lite"/>
    </source>
</evidence>
<name>A0A7Z8JY44_9CELL</name>
<dbReference type="AlphaFoldDB" id="A0A7Z8JY44"/>
<gene>
    <name evidence="2" type="ORF">FA014_13180</name>
</gene>
<organism evidence="2 3">
    <name type="scientific">Cellulomonas hominis</name>
    <dbReference type="NCBI Taxonomy" id="156981"/>
    <lineage>
        <taxon>Bacteria</taxon>
        <taxon>Bacillati</taxon>
        <taxon>Actinomycetota</taxon>
        <taxon>Actinomycetes</taxon>
        <taxon>Micrococcales</taxon>
        <taxon>Cellulomonadaceae</taxon>
        <taxon>Cellulomonas</taxon>
    </lineage>
</organism>
<proteinExistence type="predicted"/>
<feature type="compositionally biased region" description="Low complexity" evidence="1">
    <location>
        <begin position="1"/>
        <end position="24"/>
    </location>
</feature>
<protein>
    <submittedName>
        <fullName evidence="2">4'-phosphopantetheinyl transferase superfamily protein</fullName>
    </submittedName>
</protein>
<sequence length="344" mass="35284">MRGPAWSRAASARCSARSSSAWRWPVAATAAPGRRSTASRTAPPRPSPPDASLEFAGSAPRARAEPANSRATGELGRPPREDGGVPPIRVRRAGVVAASALLPLLDPRERERLDRAVPGDRDAVASVLLLARLAVAEACGVEPDAVRVRRRCPRCGSAGHGVPVADRADGGPVPHLSLSRGDDVVVVALTDGGPVGVDVERTGARADPARPGPDRPHHHVGPATPGAGRARPDEDLARVVLAPGEPAAAGPHGLLLTWARTEAVLKAAGTGLAVDPRALRVSDAAGRPEVRVVDPGAAAALTPAPGTRWWLTDLDVGADHVAALAALLPSSAPPALDDRTTHLP</sequence>
<feature type="compositionally biased region" description="Basic and acidic residues" evidence="1">
    <location>
        <begin position="198"/>
        <end position="215"/>
    </location>
</feature>
<feature type="region of interest" description="Disordered" evidence="1">
    <location>
        <begin position="1"/>
        <end position="87"/>
    </location>
</feature>
<dbReference type="OrthoDB" id="190168at2"/>
<reference evidence="2 3" key="1">
    <citation type="submission" date="2019-05" db="EMBL/GenBank/DDBJ databases">
        <title>Genome sequence of Cellulomonas hominis strain CS1.</title>
        <authorList>
            <person name="Belmont J."/>
            <person name="Maclea K.S."/>
        </authorList>
    </citation>
    <scope>NUCLEOTIDE SEQUENCE [LARGE SCALE GENOMIC DNA]</scope>
    <source>
        <strain evidence="2 3">CS1</strain>
    </source>
</reference>
<dbReference type="Gene3D" id="3.90.470.20">
    <property type="entry name" value="4'-phosphopantetheinyl transferase domain"/>
    <property type="match status" value="1"/>
</dbReference>
<dbReference type="InterPro" id="IPR037143">
    <property type="entry name" value="4-PPantetheinyl_Trfase_dom_sf"/>
</dbReference>
<feature type="region of interest" description="Disordered" evidence="1">
    <location>
        <begin position="196"/>
        <end position="231"/>
    </location>
</feature>
<dbReference type="Proteomes" id="UP000308121">
    <property type="component" value="Unassembled WGS sequence"/>
</dbReference>
<dbReference type="GO" id="GO:0008897">
    <property type="term" value="F:holo-[acyl-carrier-protein] synthase activity"/>
    <property type="evidence" value="ECO:0007669"/>
    <property type="project" value="InterPro"/>
</dbReference>
<accession>A0A7Z8JY44</accession>
<evidence type="ECO:0000313" key="3">
    <source>
        <dbReference type="Proteomes" id="UP000308121"/>
    </source>
</evidence>
<dbReference type="SUPFAM" id="SSF56214">
    <property type="entry name" value="4'-phosphopantetheinyl transferase"/>
    <property type="match status" value="2"/>
</dbReference>
<dbReference type="EMBL" id="SZYE01000114">
    <property type="protein sequence ID" value="TKR23050.1"/>
    <property type="molecule type" value="Genomic_DNA"/>
</dbReference>
<dbReference type="GO" id="GO:0000287">
    <property type="term" value="F:magnesium ion binding"/>
    <property type="evidence" value="ECO:0007669"/>
    <property type="project" value="InterPro"/>
</dbReference>
<evidence type="ECO:0000313" key="2">
    <source>
        <dbReference type="EMBL" id="TKR23050.1"/>
    </source>
</evidence>
<keyword evidence="2" id="KW-0808">Transferase</keyword>
<comment type="caution">
    <text evidence="2">The sequence shown here is derived from an EMBL/GenBank/DDBJ whole genome shotgun (WGS) entry which is preliminary data.</text>
</comment>